<dbReference type="PANTHER" id="PTHR13734">
    <property type="entry name" value="TRNA-NUCLEOTIDYLTRANSFERASE"/>
    <property type="match status" value="1"/>
</dbReference>
<dbReference type="RefSeq" id="XP_005760635.1">
    <property type="nucleotide sequence ID" value="XM_005760578.1"/>
</dbReference>
<dbReference type="PANTHER" id="PTHR13734:SF5">
    <property type="entry name" value="CCA TRNA NUCLEOTIDYLTRANSFERASE, MITOCHONDRIAL"/>
    <property type="match status" value="1"/>
</dbReference>
<proteinExistence type="inferred from homology"/>
<dbReference type="HOGENOM" id="CLU_368985_0_0_1"/>
<evidence type="ECO:0000256" key="5">
    <source>
        <dbReference type="SAM" id="MobiDB-lite"/>
    </source>
</evidence>
<dbReference type="Gene3D" id="3.30.460.10">
    <property type="entry name" value="Beta Polymerase, domain 2"/>
    <property type="match status" value="1"/>
</dbReference>
<dbReference type="Pfam" id="PF01743">
    <property type="entry name" value="PolyA_pol"/>
    <property type="match status" value="1"/>
</dbReference>
<feature type="region of interest" description="Disordered" evidence="5">
    <location>
        <begin position="411"/>
        <end position="434"/>
    </location>
</feature>
<dbReference type="GO" id="GO:0001680">
    <property type="term" value="P:tRNA 3'-terminal CCA addition"/>
    <property type="evidence" value="ECO:0007669"/>
    <property type="project" value="UniProtKB-ARBA"/>
</dbReference>
<feature type="compositionally biased region" description="Low complexity" evidence="5">
    <location>
        <begin position="417"/>
        <end position="426"/>
    </location>
</feature>
<sequence>MRAASGSSSARALADGAVAHGELLPAELVARVPHREKLVLSFVLAFLEANALPAQLLVNGGYVRDLLLGSVPDDLDLSLCLRECDPAVSVATVMHGLPGFALERPELNVSSVTITTILSDASKDKNVDTAKAHLVVGSPPERIEVDFMPTIGEETYDEFNRVPERDVRGTPEQDALRRDLTIGAMLLHVFQPRGSGPSGGGGAAAPEAAAEALQWRLLDFYGGLADLQRRVLRSPYPAGADASLVRASVLRYAEERELARKMGLLPSDGAAGSPARSDSPAPAGAAGEGAEALQVVWWIKVLRDDPLRVLRALRFSAKLGFQLHSSFWLAVPFALSSLQSKVAGSRKKDELVKIARAGREPLLTFLDLSFGFPLPNATCGGGGLPCLAPALFGGADPKGVAQFLSPAIVTPPEGANPSPSSASPSSASPPPFLHHSELPPSCELLLPSPVDPAGLPPLGAPPPFSSAAMRAAAAKLPQAVPEEEALGAALAAAIYSCRLAPPAPPPPPGARSAADALAAGAADAAMCEVLAACDGLSASNEMRQSAHTPLWCVKALLDTPPQLGMFELLATAASRGDGGQRRVGGREFGELLHMWQSLKLASLFAPDGAWCGVGGAARRTPGYLPDFILELAGTRCERPTLLRLREQLQLLQRDGPPISGEALGALPSLPPHLRGTMIACLHVLCRIEGAIAPLSDKASLRSFLEEHALLDALDAEWYVDAGEGKEKGCKGRELRPQYEQAVNRPKPKKKGKKAE</sequence>
<evidence type="ECO:0000313" key="7">
    <source>
        <dbReference type="EnsemblProtists" id="EOD08206"/>
    </source>
</evidence>
<protein>
    <recommendedName>
        <fullName evidence="6">Poly A polymerase head domain-containing protein</fullName>
    </recommendedName>
</protein>
<dbReference type="eggNOG" id="KOG2159">
    <property type="taxonomic scope" value="Eukaryota"/>
</dbReference>
<name>A0A0D3IAC1_EMIH1</name>
<dbReference type="SUPFAM" id="SSF81891">
    <property type="entry name" value="Poly A polymerase C-terminal region-like"/>
    <property type="match status" value="1"/>
</dbReference>
<dbReference type="STRING" id="2903.R1DBF2"/>
<feature type="region of interest" description="Disordered" evidence="5">
    <location>
        <begin position="726"/>
        <end position="755"/>
    </location>
</feature>
<feature type="domain" description="Poly A polymerase head" evidence="6">
    <location>
        <begin position="58"/>
        <end position="233"/>
    </location>
</feature>
<evidence type="ECO:0000259" key="6">
    <source>
        <dbReference type="Pfam" id="PF01743"/>
    </source>
</evidence>
<dbReference type="Proteomes" id="UP000013827">
    <property type="component" value="Unassembled WGS sequence"/>
</dbReference>
<evidence type="ECO:0000256" key="1">
    <source>
        <dbReference type="ARBA" id="ARBA00007265"/>
    </source>
</evidence>
<dbReference type="GO" id="GO:0016779">
    <property type="term" value="F:nucleotidyltransferase activity"/>
    <property type="evidence" value="ECO:0007669"/>
    <property type="project" value="InterPro"/>
</dbReference>
<reference evidence="8" key="1">
    <citation type="journal article" date="2013" name="Nature">
        <title>Pan genome of the phytoplankton Emiliania underpins its global distribution.</title>
        <authorList>
            <person name="Read B.A."/>
            <person name="Kegel J."/>
            <person name="Klute M.J."/>
            <person name="Kuo A."/>
            <person name="Lefebvre S.C."/>
            <person name="Maumus F."/>
            <person name="Mayer C."/>
            <person name="Miller J."/>
            <person name="Monier A."/>
            <person name="Salamov A."/>
            <person name="Young J."/>
            <person name="Aguilar M."/>
            <person name="Claverie J.M."/>
            <person name="Frickenhaus S."/>
            <person name="Gonzalez K."/>
            <person name="Herman E.K."/>
            <person name="Lin Y.C."/>
            <person name="Napier J."/>
            <person name="Ogata H."/>
            <person name="Sarno A.F."/>
            <person name="Shmutz J."/>
            <person name="Schroeder D."/>
            <person name="de Vargas C."/>
            <person name="Verret F."/>
            <person name="von Dassow P."/>
            <person name="Valentin K."/>
            <person name="Van de Peer Y."/>
            <person name="Wheeler G."/>
            <person name="Dacks J.B."/>
            <person name="Delwiche C.F."/>
            <person name="Dyhrman S.T."/>
            <person name="Glockner G."/>
            <person name="John U."/>
            <person name="Richards T."/>
            <person name="Worden A.Z."/>
            <person name="Zhang X."/>
            <person name="Grigoriev I.V."/>
            <person name="Allen A.E."/>
            <person name="Bidle K."/>
            <person name="Borodovsky M."/>
            <person name="Bowler C."/>
            <person name="Brownlee C."/>
            <person name="Cock J.M."/>
            <person name="Elias M."/>
            <person name="Gladyshev V.N."/>
            <person name="Groth M."/>
            <person name="Guda C."/>
            <person name="Hadaegh A."/>
            <person name="Iglesias-Rodriguez M.D."/>
            <person name="Jenkins J."/>
            <person name="Jones B.M."/>
            <person name="Lawson T."/>
            <person name="Leese F."/>
            <person name="Lindquist E."/>
            <person name="Lobanov A."/>
            <person name="Lomsadze A."/>
            <person name="Malik S.B."/>
            <person name="Marsh M.E."/>
            <person name="Mackinder L."/>
            <person name="Mock T."/>
            <person name="Mueller-Roeber B."/>
            <person name="Pagarete A."/>
            <person name="Parker M."/>
            <person name="Probert I."/>
            <person name="Quesneville H."/>
            <person name="Raines C."/>
            <person name="Rensing S.A."/>
            <person name="Riano-Pachon D.M."/>
            <person name="Richier S."/>
            <person name="Rokitta S."/>
            <person name="Shiraiwa Y."/>
            <person name="Soanes D.M."/>
            <person name="van der Giezen M."/>
            <person name="Wahlund T.M."/>
            <person name="Williams B."/>
            <person name="Wilson W."/>
            <person name="Wolfe G."/>
            <person name="Wurch L.L."/>
        </authorList>
    </citation>
    <scope>NUCLEOTIDE SEQUENCE</scope>
</reference>
<comment type="similarity">
    <text evidence="1 4">Belongs to the tRNA nucleotidyltransferase/poly(A) polymerase family.</text>
</comment>
<dbReference type="InterPro" id="IPR043519">
    <property type="entry name" value="NT_sf"/>
</dbReference>
<reference evidence="7" key="2">
    <citation type="submission" date="2024-10" db="UniProtKB">
        <authorList>
            <consortium name="EnsemblProtists"/>
        </authorList>
    </citation>
    <scope>IDENTIFICATION</scope>
</reference>
<dbReference type="PaxDb" id="2903-EOD08206"/>
<dbReference type="InterPro" id="IPR002646">
    <property type="entry name" value="PolA_pol_head_dom"/>
</dbReference>
<keyword evidence="8" id="KW-1185">Reference proteome</keyword>
<evidence type="ECO:0000313" key="8">
    <source>
        <dbReference type="Proteomes" id="UP000013827"/>
    </source>
</evidence>
<evidence type="ECO:0000256" key="2">
    <source>
        <dbReference type="ARBA" id="ARBA00022679"/>
    </source>
</evidence>
<dbReference type="GeneID" id="17254390"/>
<evidence type="ECO:0000256" key="4">
    <source>
        <dbReference type="RuleBase" id="RU003953"/>
    </source>
</evidence>
<dbReference type="SUPFAM" id="SSF81301">
    <property type="entry name" value="Nucleotidyltransferase"/>
    <property type="match status" value="1"/>
</dbReference>
<organism evidence="7 8">
    <name type="scientific">Emiliania huxleyi (strain CCMP1516)</name>
    <dbReference type="NCBI Taxonomy" id="280463"/>
    <lineage>
        <taxon>Eukaryota</taxon>
        <taxon>Haptista</taxon>
        <taxon>Haptophyta</taxon>
        <taxon>Prymnesiophyceae</taxon>
        <taxon>Isochrysidales</taxon>
        <taxon>Noelaerhabdaceae</taxon>
        <taxon>Emiliania</taxon>
    </lineage>
</organism>
<evidence type="ECO:0000256" key="3">
    <source>
        <dbReference type="ARBA" id="ARBA00022884"/>
    </source>
</evidence>
<feature type="compositionally biased region" description="Basic residues" evidence="5">
    <location>
        <begin position="745"/>
        <end position="755"/>
    </location>
</feature>
<feature type="compositionally biased region" description="Basic and acidic residues" evidence="5">
    <location>
        <begin position="726"/>
        <end position="736"/>
    </location>
</feature>
<dbReference type="EnsemblProtists" id="EOD08206">
    <property type="protein sequence ID" value="EOD08206"/>
    <property type="gene ID" value="EMIHUDRAFT_438409"/>
</dbReference>
<keyword evidence="2 4" id="KW-0808">Transferase</keyword>
<dbReference type="KEGG" id="ehx:EMIHUDRAFT_438409"/>
<keyword evidence="3 4" id="KW-0694">RNA-binding</keyword>
<accession>A0A0D3IAC1</accession>
<dbReference type="AlphaFoldDB" id="A0A0D3IAC1"/>
<dbReference type="GO" id="GO:0003723">
    <property type="term" value="F:RNA binding"/>
    <property type="evidence" value="ECO:0007669"/>
    <property type="project" value="UniProtKB-KW"/>
</dbReference>
<dbReference type="Gene3D" id="1.10.3090.10">
    <property type="entry name" value="cca-adding enzyme, domain 2"/>
    <property type="match status" value="1"/>
</dbReference>